<dbReference type="Proteomes" id="UP000594263">
    <property type="component" value="Unplaced"/>
</dbReference>
<evidence type="ECO:0000313" key="3">
    <source>
        <dbReference type="Proteomes" id="UP000594263"/>
    </source>
</evidence>
<evidence type="ECO:0000256" key="1">
    <source>
        <dbReference type="SAM" id="Phobius"/>
    </source>
</evidence>
<sequence length="86" mass="9965">MLCGVASGSMALISFPFHSFFCRFGFSKVLIVVCGGSDDEKPTYFMIGRFTLRFVIITVYQWILLSLHIHLILYCMIFFFFLFLSL</sequence>
<organism evidence="2 3">
    <name type="scientific">Kalanchoe fedtschenkoi</name>
    <name type="common">Lavender scallops</name>
    <name type="synonym">South American air plant</name>
    <dbReference type="NCBI Taxonomy" id="63787"/>
    <lineage>
        <taxon>Eukaryota</taxon>
        <taxon>Viridiplantae</taxon>
        <taxon>Streptophyta</taxon>
        <taxon>Embryophyta</taxon>
        <taxon>Tracheophyta</taxon>
        <taxon>Spermatophyta</taxon>
        <taxon>Magnoliopsida</taxon>
        <taxon>eudicotyledons</taxon>
        <taxon>Gunneridae</taxon>
        <taxon>Pentapetalae</taxon>
        <taxon>Saxifragales</taxon>
        <taxon>Crassulaceae</taxon>
        <taxon>Kalanchoe</taxon>
    </lineage>
</organism>
<evidence type="ECO:0000313" key="2">
    <source>
        <dbReference type="EnsemblPlants" id="Kaladp0045s0275.1.v1.1.CDS.1"/>
    </source>
</evidence>
<name>A0A7N0ZX76_KALFE</name>
<dbReference type="AlphaFoldDB" id="A0A7N0ZX76"/>
<proteinExistence type="predicted"/>
<dbReference type="Gramene" id="Kaladp0045s0275.1.v1.1">
    <property type="protein sequence ID" value="Kaladp0045s0275.1.v1.1.CDS.1"/>
    <property type="gene ID" value="Kaladp0045s0275.v1.1"/>
</dbReference>
<accession>A0A7N0ZX76</accession>
<reference evidence="2" key="1">
    <citation type="submission" date="2021-01" db="UniProtKB">
        <authorList>
            <consortium name="EnsemblPlants"/>
        </authorList>
    </citation>
    <scope>IDENTIFICATION</scope>
</reference>
<feature type="transmembrane region" description="Helical" evidence="1">
    <location>
        <begin position="59"/>
        <end position="84"/>
    </location>
</feature>
<keyword evidence="1" id="KW-1133">Transmembrane helix</keyword>
<dbReference type="EnsemblPlants" id="Kaladp0045s0275.1.v1.1">
    <property type="protein sequence ID" value="Kaladp0045s0275.1.v1.1.CDS.1"/>
    <property type="gene ID" value="Kaladp0045s0275.v1.1"/>
</dbReference>
<protein>
    <recommendedName>
        <fullName evidence="4">Transmembrane protein</fullName>
    </recommendedName>
</protein>
<keyword evidence="3" id="KW-1185">Reference proteome</keyword>
<keyword evidence="1" id="KW-0472">Membrane</keyword>
<keyword evidence="1" id="KW-0812">Transmembrane</keyword>
<evidence type="ECO:0008006" key="4">
    <source>
        <dbReference type="Google" id="ProtNLM"/>
    </source>
</evidence>